<evidence type="ECO:0000256" key="1">
    <source>
        <dbReference type="SAM" id="Phobius"/>
    </source>
</evidence>
<keyword evidence="1" id="KW-0472">Membrane</keyword>
<feature type="transmembrane region" description="Helical" evidence="1">
    <location>
        <begin position="89"/>
        <end position="109"/>
    </location>
</feature>
<protein>
    <recommendedName>
        <fullName evidence="4">MFS transporter permease</fullName>
    </recommendedName>
</protein>
<accession>K2K5V2</accession>
<dbReference type="EMBL" id="AMRL01000003">
    <property type="protein sequence ID" value="EKE78244.1"/>
    <property type="molecule type" value="Genomic_DNA"/>
</dbReference>
<evidence type="ECO:0000313" key="2">
    <source>
        <dbReference type="EMBL" id="EKE78244.1"/>
    </source>
</evidence>
<organism evidence="2 3">
    <name type="scientific">Oceanibaculum indicum P24</name>
    <dbReference type="NCBI Taxonomy" id="1207063"/>
    <lineage>
        <taxon>Bacteria</taxon>
        <taxon>Pseudomonadati</taxon>
        <taxon>Pseudomonadota</taxon>
        <taxon>Alphaproteobacteria</taxon>
        <taxon>Rhodospirillales</taxon>
        <taxon>Oceanibaculaceae</taxon>
        <taxon>Oceanibaculum</taxon>
    </lineage>
</organism>
<evidence type="ECO:0000313" key="3">
    <source>
        <dbReference type="Proteomes" id="UP000006746"/>
    </source>
</evidence>
<dbReference type="PATRIC" id="fig|1207063.3.peg.896"/>
<dbReference type="eggNOG" id="ENOG5032RXT">
    <property type="taxonomic scope" value="Bacteria"/>
</dbReference>
<dbReference type="Proteomes" id="UP000006746">
    <property type="component" value="Unassembled WGS sequence"/>
</dbReference>
<dbReference type="AlphaFoldDB" id="K2K5V2"/>
<feature type="transmembrane region" description="Helical" evidence="1">
    <location>
        <begin position="200"/>
        <end position="217"/>
    </location>
</feature>
<keyword evidence="3" id="KW-1185">Reference proteome</keyword>
<dbReference type="STRING" id="1207063.P24_04425"/>
<dbReference type="RefSeq" id="WP_008943501.1">
    <property type="nucleotide sequence ID" value="NZ_AMRL01000003.1"/>
</dbReference>
<feature type="transmembrane region" description="Helical" evidence="1">
    <location>
        <begin position="161"/>
        <end position="188"/>
    </location>
</feature>
<evidence type="ECO:0008006" key="4">
    <source>
        <dbReference type="Google" id="ProtNLM"/>
    </source>
</evidence>
<gene>
    <name evidence="2" type="ORF">P24_04425</name>
</gene>
<feature type="transmembrane region" description="Helical" evidence="1">
    <location>
        <begin position="30"/>
        <end position="50"/>
    </location>
</feature>
<feature type="transmembrane region" description="Helical" evidence="1">
    <location>
        <begin position="121"/>
        <end position="141"/>
    </location>
</feature>
<dbReference type="Pfam" id="PF19540">
    <property type="entry name" value="DUF6064"/>
    <property type="match status" value="1"/>
</dbReference>
<keyword evidence="1" id="KW-0812">Transmembrane</keyword>
<proteinExistence type="predicted"/>
<comment type="caution">
    <text evidence="2">The sequence shown here is derived from an EMBL/GenBank/DDBJ whole genome shotgun (WGS) entry which is preliminary data.</text>
</comment>
<keyword evidence="1" id="KW-1133">Transmembrane helix</keyword>
<dbReference type="InterPro" id="IPR045708">
    <property type="entry name" value="DUF6064"/>
</dbReference>
<feature type="transmembrane region" description="Helical" evidence="1">
    <location>
        <begin position="59"/>
        <end position="77"/>
    </location>
</feature>
<sequence>MADWSSYRLEDFILFAPRAYWRLFELHNAALWPAQPLILLLGFGITLLALRGSPRAGRLGLALLAAGWVAVGLLFFWQRYASINWVAPYVMPVFLAQAILLLLAARAAILPARPLRRFREWGGVALFAYGFFLHPLLPLVFGRPLAQAELAGLAPDPTAIATLGLLCLLPRGLLSGLSLAVPVLWCLVSAATLHAMDEGQALAPLAAALVGAAVWALPPRGDGKADTGPIRT</sequence>
<name>K2K5V2_9PROT</name>
<reference evidence="2 3" key="1">
    <citation type="journal article" date="2012" name="J. Bacteriol.">
        <title>Genome Sequence of Oceanibaculum indicum Type Strain P24.</title>
        <authorList>
            <person name="Lai Q."/>
            <person name="Shao Z."/>
        </authorList>
    </citation>
    <scope>NUCLEOTIDE SEQUENCE [LARGE SCALE GENOMIC DNA]</scope>
    <source>
        <strain evidence="2 3">P24</strain>
    </source>
</reference>